<evidence type="ECO:0000313" key="1">
    <source>
        <dbReference type="EMBL" id="SVC21729.1"/>
    </source>
</evidence>
<dbReference type="EMBL" id="UINC01079594">
    <property type="protein sequence ID" value="SVC21729.1"/>
    <property type="molecule type" value="Genomic_DNA"/>
</dbReference>
<accession>A0A382KC25</accession>
<sequence>MAVAPRLPGTGAVVVVLAGIQKIRHKGVCVLHALDGTILVRSIESVQRS</sequence>
<reference evidence="1" key="1">
    <citation type="submission" date="2018-05" db="EMBL/GenBank/DDBJ databases">
        <authorList>
            <person name="Lanie J.A."/>
            <person name="Ng W.-L."/>
            <person name="Kazmierczak K.M."/>
            <person name="Andrzejewski T.M."/>
            <person name="Davidsen T.M."/>
            <person name="Wayne K.J."/>
            <person name="Tettelin H."/>
            <person name="Glass J.I."/>
            <person name="Rusch D."/>
            <person name="Podicherti R."/>
            <person name="Tsui H.-C.T."/>
            <person name="Winkler M.E."/>
        </authorList>
    </citation>
    <scope>NUCLEOTIDE SEQUENCE</scope>
</reference>
<dbReference type="AlphaFoldDB" id="A0A382KC25"/>
<organism evidence="1">
    <name type="scientific">marine metagenome</name>
    <dbReference type="NCBI Taxonomy" id="408172"/>
    <lineage>
        <taxon>unclassified sequences</taxon>
        <taxon>metagenomes</taxon>
        <taxon>ecological metagenomes</taxon>
    </lineage>
</organism>
<protein>
    <submittedName>
        <fullName evidence="1">Uncharacterized protein</fullName>
    </submittedName>
</protein>
<proteinExistence type="predicted"/>
<name>A0A382KC25_9ZZZZ</name>
<gene>
    <name evidence="1" type="ORF">METZ01_LOCUS274583</name>
</gene>